<dbReference type="OrthoDB" id="9805006at2"/>
<dbReference type="GO" id="GO:0000028">
    <property type="term" value="P:ribosomal small subunit assembly"/>
    <property type="evidence" value="ECO:0007669"/>
    <property type="project" value="TreeGrafter"/>
</dbReference>
<reference evidence="7 8" key="1">
    <citation type="submission" date="2019-03" db="EMBL/GenBank/DDBJ databases">
        <title>Genomic Encyclopedia of Type Strains, Phase IV (KMG-IV): sequencing the most valuable type-strain genomes for metagenomic binning, comparative biology and taxonomic classification.</title>
        <authorList>
            <person name="Goeker M."/>
        </authorList>
    </citation>
    <scope>NUCLEOTIDE SEQUENCE [LARGE SCALE GENOMIC DNA]</scope>
    <source>
        <strain evidence="7 8">DSM 21667</strain>
    </source>
</reference>
<dbReference type="SUPFAM" id="SSF74942">
    <property type="entry name" value="YhbC-like, C-terminal domain"/>
    <property type="match status" value="1"/>
</dbReference>
<name>A0A4R6YP11_9GAMM</name>
<organism evidence="7 8">
    <name type="scientific">Tahibacter aquaticus</name>
    <dbReference type="NCBI Taxonomy" id="520092"/>
    <lineage>
        <taxon>Bacteria</taxon>
        <taxon>Pseudomonadati</taxon>
        <taxon>Pseudomonadota</taxon>
        <taxon>Gammaproteobacteria</taxon>
        <taxon>Lysobacterales</taxon>
        <taxon>Rhodanobacteraceae</taxon>
        <taxon>Tahibacter</taxon>
    </lineage>
</organism>
<dbReference type="Gene3D" id="3.30.300.70">
    <property type="entry name" value="RimP-like superfamily, N-terminal"/>
    <property type="match status" value="1"/>
</dbReference>
<feature type="domain" description="Ribosome maturation factor RimP C-terminal" evidence="6">
    <location>
        <begin position="101"/>
        <end position="164"/>
    </location>
</feature>
<protein>
    <recommendedName>
        <fullName evidence="3">Ribosome maturation factor RimP</fullName>
    </recommendedName>
</protein>
<dbReference type="HAMAP" id="MF_01077">
    <property type="entry name" value="RimP"/>
    <property type="match status" value="1"/>
</dbReference>
<comment type="caution">
    <text evidence="7">The sequence shown here is derived from an EMBL/GenBank/DDBJ whole genome shotgun (WGS) entry which is preliminary data.</text>
</comment>
<dbReference type="InterPro" id="IPR028998">
    <property type="entry name" value="RimP_C"/>
</dbReference>
<keyword evidence="2 3" id="KW-0690">Ribosome biogenesis</keyword>
<dbReference type="GO" id="GO:0006412">
    <property type="term" value="P:translation"/>
    <property type="evidence" value="ECO:0007669"/>
    <property type="project" value="TreeGrafter"/>
</dbReference>
<dbReference type="PANTHER" id="PTHR33867:SF1">
    <property type="entry name" value="RIBOSOME MATURATION FACTOR RIMP"/>
    <property type="match status" value="1"/>
</dbReference>
<evidence type="ECO:0000313" key="8">
    <source>
        <dbReference type="Proteomes" id="UP000295293"/>
    </source>
</evidence>
<dbReference type="InterPro" id="IPR036847">
    <property type="entry name" value="RimP_C_sf"/>
</dbReference>
<comment type="subcellular location">
    <subcellularLocation>
        <location evidence="3">Cytoplasm</location>
    </subcellularLocation>
</comment>
<evidence type="ECO:0000259" key="6">
    <source>
        <dbReference type="Pfam" id="PF17384"/>
    </source>
</evidence>
<keyword evidence="8" id="KW-1185">Reference proteome</keyword>
<sequence length="207" mass="22690">MEWALVPIFFCAERSSVKDDELIQLINPVVADLGLECLGIEYAPSRGNSLLRIYIDHPERPIAIEDCEAVSRELSAQLDVNDPISGRYTLEVSSPGIDRPLFTPAQFTRFLGEKVKVSLNLPVNNRRRLQGPIRAVDGERITIEQDGVDVVVDHDNIEKARIVPDYVALGLAPEKPKNLRNPSKPGPAPDAADPAAAPAVAKKKPTK</sequence>
<evidence type="ECO:0000256" key="2">
    <source>
        <dbReference type="ARBA" id="ARBA00022517"/>
    </source>
</evidence>
<dbReference type="SUPFAM" id="SSF75420">
    <property type="entry name" value="YhbC-like, N-terminal domain"/>
    <property type="match status" value="1"/>
</dbReference>
<evidence type="ECO:0000313" key="7">
    <source>
        <dbReference type="EMBL" id="TDR39461.1"/>
    </source>
</evidence>
<dbReference type="Pfam" id="PF17384">
    <property type="entry name" value="DUF150_C"/>
    <property type="match status" value="1"/>
</dbReference>
<evidence type="ECO:0000256" key="1">
    <source>
        <dbReference type="ARBA" id="ARBA00022490"/>
    </source>
</evidence>
<dbReference type="InterPro" id="IPR003728">
    <property type="entry name" value="Ribosome_maturation_RimP"/>
</dbReference>
<dbReference type="EMBL" id="SNZH01000016">
    <property type="protein sequence ID" value="TDR39461.1"/>
    <property type="molecule type" value="Genomic_DNA"/>
</dbReference>
<dbReference type="AlphaFoldDB" id="A0A4R6YP11"/>
<dbReference type="Gene3D" id="2.30.30.180">
    <property type="entry name" value="Ribosome maturation factor RimP, C-terminal domain"/>
    <property type="match status" value="1"/>
</dbReference>
<gene>
    <name evidence="3" type="primary">rimP</name>
    <name evidence="7" type="ORF">DFR29_116165</name>
</gene>
<dbReference type="NCBIfam" id="NF000927">
    <property type="entry name" value="PRK00092.1-1"/>
    <property type="match status" value="1"/>
</dbReference>
<dbReference type="GO" id="GO:0005829">
    <property type="term" value="C:cytosol"/>
    <property type="evidence" value="ECO:0007669"/>
    <property type="project" value="TreeGrafter"/>
</dbReference>
<feature type="domain" description="Ribosome maturation factor RimP N-terminal" evidence="5">
    <location>
        <begin position="25"/>
        <end position="98"/>
    </location>
</feature>
<evidence type="ECO:0000256" key="3">
    <source>
        <dbReference type="HAMAP-Rule" id="MF_01077"/>
    </source>
</evidence>
<comment type="function">
    <text evidence="3">Required for maturation of 30S ribosomal subunits.</text>
</comment>
<accession>A0A4R6YP11</accession>
<dbReference type="Proteomes" id="UP000295293">
    <property type="component" value="Unassembled WGS sequence"/>
</dbReference>
<evidence type="ECO:0000259" key="5">
    <source>
        <dbReference type="Pfam" id="PF02576"/>
    </source>
</evidence>
<comment type="similarity">
    <text evidence="3">Belongs to the RimP family.</text>
</comment>
<feature type="compositionally biased region" description="Low complexity" evidence="4">
    <location>
        <begin position="189"/>
        <end position="200"/>
    </location>
</feature>
<dbReference type="InterPro" id="IPR035956">
    <property type="entry name" value="RimP_N_sf"/>
</dbReference>
<dbReference type="CDD" id="cd01734">
    <property type="entry name" value="YlxS_C"/>
    <property type="match status" value="1"/>
</dbReference>
<dbReference type="InterPro" id="IPR028989">
    <property type="entry name" value="RimP_N"/>
</dbReference>
<keyword evidence="1 3" id="KW-0963">Cytoplasm</keyword>
<dbReference type="FunFam" id="3.30.300.70:FF:000001">
    <property type="entry name" value="Ribosome maturation factor RimP"/>
    <property type="match status" value="1"/>
</dbReference>
<feature type="region of interest" description="Disordered" evidence="4">
    <location>
        <begin position="173"/>
        <end position="207"/>
    </location>
</feature>
<dbReference type="PANTHER" id="PTHR33867">
    <property type="entry name" value="RIBOSOME MATURATION FACTOR RIMP"/>
    <property type="match status" value="1"/>
</dbReference>
<proteinExistence type="inferred from homology"/>
<dbReference type="Pfam" id="PF02576">
    <property type="entry name" value="RimP_N"/>
    <property type="match status" value="1"/>
</dbReference>
<evidence type="ECO:0000256" key="4">
    <source>
        <dbReference type="SAM" id="MobiDB-lite"/>
    </source>
</evidence>
<dbReference type="RefSeq" id="WP_133820926.1">
    <property type="nucleotide sequence ID" value="NZ_SNZH01000016.1"/>
</dbReference>